<proteinExistence type="predicted"/>
<organism evidence="1 2">
    <name type="scientific">Chryseobacterium taichungense</name>
    <dbReference type="NCBI Taxonomy" id="295069"/>
    <lineage>
        <taxon>Bacteria</taxon>
        <taxon>Pseudomonadati</taxon>
        <taxon>Bacteroidota</taxon>
        <taxon>Flavobacteriia</taxon>
        <taxon>Flavobacteriales</taxon>
        <taxon>Weeksellaceae</taxon>
        <taxon>Chryseobacterium group</taxon>
        <taxon>Chryseobacterium</taxon>
    </lineage>
</organism>
<keyword evidence="2" id="KW-1185">Reference proteome</keyword>
<dbReference type="AlphaFoldDB" id="A0A1H7YMQ2"/>
<dbReference type="Proteomes" id="UP000199450">
    <property type="component" value="Unassembled WGS sequence"/>
</dbReference>
<evidence type="ECO:0000313" key="2">
    <source>
        <dbReference type="Proteomes" id="UP000199450"/>
    </source>
</evidence>
<dbReference type="OrthoDB" id="1261607at2"/>
<gene>
    <name evidence="1" type="ORF">SAMN05421856_103408</name>
</gene>
<reference evidence="2" key="1">
    <citation type="submission" date="2016-10" db="EMBL/GenBank/DDBJ databases">
        <authorList>
            <person name="Varghese N."/>
            <person name="Submissions S."/>
        </authorList>
    </citation>
    <scope>NUCLEOTIDE SEQUENCE [LARGE SCALE GENOMIC DNA]</scope>
    <source>
        <strain evidence="2">DSM 17453</strain>
    </source>
</reference>
<name>A0A1H7YMQ2_9FLAO</name>
<sequence length="142" mass="17649">MTDKEFLQNILDNREKFWKERYPKMSLEEKKKYWLASTHKGMRTQGEAFADPYSEFSKGWYDFAKEHEPQFDEIFDYVTKNLGFEFDWKEFTNVLRNNYYQFSEVFRFGVFIVVKNNRINWIYIIRLMKKRINREFMGFYSI</sequence>
<accession>A0A1H7YMQ2</accession>
<dbReference type="STRING" id="295069.SAMN05421856_103408"/>
<evidence type="ECO:0000313" key="1">
    <source>
        <dbReference type="EMBL" id="SEM47114.1"/>
    </source>
</evidence>
<dbReference type="EMBL" id="FOBV01000003">
    <property type="protein sequence ID" value="SEM47114.1"/>
    <property type="molecule type" value="Genomic_DNA"/>
</dbReference>
<protein>
    <submittedName>
        <fullName evidence="1">Uncharacterized protein</fullName>
    </submittedName>
</protein>
<dbReference type="RefSeq" id="WP_089999613.1">
    <property type="nucleotide sequence ID" value="NZ_FOBV01000003.1"/>
</dbReference>